<dbReference type="GO" id="GO:0005737">
    <property type="term" value="C:cytoplasm"/>
    <property type="evidence" value="ECO:0007669"/>
    <property type="project" value="TreeGrafter"/>
</dbReference>
<dbReference type="OrthoDB" id="4907at2157"/>
<comment type="cofactor">
    <cofactor evidence="1">
        <name>NAD(+)</name>
        <dbReference type="ChEBI" id="CHEBI:57540"/>
    </cofactor>
</comment>
<keyword evidence="5" id="KW-0735">Signal-anchor</keyword>
<proteinExistence type="predicted"/>
<dbReference type="Proteomes" id="UP000705823">
    <property type="component" value="Unassembled WGS sequence"/>
</dbReference>
<evidence type="ECO:0000256" key="2">
    <source>
        <dbReference type="ARBA" id="ARBA00004323"/>
    </source>
</evidence>
<dbReference type="RefSeq" id="WP_142978279.1">
    <property type="nucleotide sequence ID" value="NZ_RKLU01000001.1"/>
</dbReference>
<dbReference type="PANTHER" id="PTHR43078:SF6">
    <property type="entry name" value="UDP-GLUCURONIC ACID DECARBOXYLASE 1"/>
    <property type="match status" value="1"/>
</dbReference>
<evidence type="ECO:0000256" key="1">
    <source>
        <dbReference type="ARBA" id="ARBA00001911"/>
    </source>
</evidence>
<name>A0A8J8PBA2_9EURY</name>
<dbReference type="AlphaFoldDB" id="A0A8J8PBA2"/>
<feature type="domain" description="NAD-dependent epimerase/dehydratase" evidence="13">
    <location>
        <begin position="8"/>
        <end position="245"/>
    </location>
</feature>
<evidence type="ECO:0000256" key="10">
    <source>
        <dbReference type="ARBA" id="ARBA00023180"/>
    </source>
</evidence>
<dbReference type="SUPFAM" id="SSF51735">
    <property type="entry name" value="NAD(P)-binding Rossmann-fold domains"/>
    <property type="match status" value="1"/>
</dbReference>
<evidence type="ECO:0000259" key="13">
    <source>
        <dbReference type="Pfam" id="PF01370"/>
    </source>
</evidence>
<dbReference type="PRINTS" id="PR01713">
    <property type="entry name" value="NUCEPIMERASE"/>
</dbReference>
<evidence type="ECO:0000256" key="12">
    <source>
        <dbReference type="ARBA" id="ARBA00037859"/>
    </source>
</evidence>
<dbReference type="Gene3D" id="3.40.50.720">
    <property type="entry name" value="NAD(P)-binding Rossmann-like Domain"/>
    <property type="match status" value="1"/>
</dbReference>
<keyword evidence="6" id="KW-1133">Transmembrane helix</keyword>
<dbReference type="GO" id="GO:0070403">
    <property type="term" value="F:NAD+ binding"/>
    <property type="evidence" value="ECO:0007669"/>
    <property type="project" value="InterPro"/>
</dbReference>
<dbReference type="InterPro" id="IPR001509">
    <property type="entry name" value="Epimerase_deHydtase"/>
</dbReference>
<sequence length="325" mass="35740">MTKTPHAVVTGGSGFVGSHLIDALISDGYQVTSLDNFGSGRPANISHINSDRFISIEHDVREPLPDLEAVDYVFHLASRASPEDFESHAVEIALTNSQGTHNVLSYAHDHDAIVILASTSEIYGNPEEHPQHEEYNGNVNIRGPRAPYDESKRFSEALGVAYQQQYNIDIRTVRIFNTYGPRMRPDDGRVIPNFLSQALRGDDLTVYGDGTQTRSFCYIDDLVEGIRAVANAPQSAMAGEVVNLGSTEEIKIEDLAEVIIEVVNPDCGVVYQDLPTDDPELRRPDISRAGELLGWSPKIPLSAGIKKTIPYFKTEIDAKSFVGND</sequence>
<keyword evidence="11" id="KW-0456">Lyase</keyword>
<evidence type="ECO:0000256" key="8">
    <source>
        <dbReference type="ARBA" id="ARBA00023034"/>
    </source>
</evidence>
<protein>
    <submittedName>
        <fullName evidence="14">NAD-dependent epimerase/dehydratase family protein</fullName>
    </submittedName>
</protein>
<reference evidence="14" key="1">
    <citation type="submission" date="2019-02" db="EMBL/GenBank/DDBJ databases">
        <title>Halonotius sp. a new haloarchaeum isolated from saline soil.</title>
        <authorList>
            <person name="Duran-Viseras A."/>
            <person name="Sanchez-Porro C."/>
            <person name="Ventosa A."/>
        </authorList>
    </citation>
    <scope>NUCLEOTIDE SEQUENCE</scope>
    <source>
        <strain evidence="14">F15B</strain>
    </source>
</reference>
<evidence type="ECO:0000256" key="11">
    <source>
        <dbReference type="ARBA" id="ARBA00023239"/>
    </source>
</evidence>
<dbReference type="PANTHER" id="PTHR43078">
    <property type="entry name" value="UDP-GLUCURONIC ACID DECARBOXYLASE-RELATED"/>
    <property type="match status" value="1"/>
</dbReference>
<evidence type="ECO:0000313" key="15">
    <source>
        <dbReference type="Proteomes" id="UP000705823"/>
    </source>
</evidence>
<dbReference type="Pfam" id="PF01370">
    <property type="entry name" value="Epimerase"/>
    <property type="match status" value="1"/>
</dbReference>
<comment type="subcellular location">
    <subcellularLocation>
        <location evidence="2">Golgi apparatus membrane</location>
        <topology evidence="2">Single-pass type II membrane protein</topology>
    </subcellularLocation>
    <subcellularLocation>
        <location evidence="12">Golgi apparatus</location>
        <location evidence="12">Golgi stack membrane</location>
    </subcellularLocation>
</comment>
<keyword evidence="3" id="KW-0812">Transmembrane</keyword>
<dbReference type="InterPro" id="IPR036291">
    <property type="entry name" value="NAD(P)-bd_dom_sf"/>
</dbReference>
<dbReference type="InterPro" id="IPR044516">
    <property type="entry name" value="UXS-like"/>
</dbReference>
<comment type="caution">
    <text evidence="14">The sequence shown here is derived from an EMBL/GenBank/DDBJ whole genome shotgun (WGS) entry which is preliminary data.</text>
</comment>
<evidence type="ECO:0000256" key="4">
    <source>
        <dbReference type="ARBA" id="ARBA00022793"/>
    </source>
</evidence>
<evidence type="ECO:0000256" key="9">
    <source>
        <dbReference type="ARBA" id="ARBA00023136"/>
    </source>
</evidence>
<evidence type="ECO:0000256" key="6">
    <source>
        <dbReference type="ARBA" id="ARBA00022989"/>
    </source>
</evidence>
<dbReference type="GO" id="GO:0048040">
    <property type="term" value="F:UDP-glucuronate decarboxylase activity"/>
    <property type="evidence" value="ECO:0007669"/>
    <property type="project" value="TreeGrafter"/>
</dbReference>
<accession>A0A8J8PBA2</accession>
<evidence type="ECO:0000256" key="5">
    <source>
        <dbReference type="ARBA" id="ARBA00022968"/>
    </source>
</evidence>
<keyword evidence="10" id="KW-0325">Glycoprotein</keyword>
<evidence type="ECO:0000256" key="3">
    <source>
        <dbReference type="ARBA" id="ARBA00022692"/>
    </source>
</evidence>
<dbReference type="FunFam" id="3.40.50.720:FF:000065">
    <property type="entry name" value="UDP-glucuronic acid decarboxylase 1"/>
    <property type="match status" value="1"/>
</dbReference>
<gene>
    <name evidence="14" type="ORF">EGH24_00805</name>
</gene>
<evidence type="ECO:0000256" key="7">
    <source>
        <dbReference type="ARBA" id="ARBA00023027"/>
    </source>
</evidence>
<keyword evidence="15" id="KW-1185">Reference proteome</keyword>
<keyword evidence="9" id="KW-0472">Membrane</keyword>
<organism evidence="14 15">
    <name type="scientific">Halonotius terrestris</name>
    <dbReference type="NCBI Taxonomy" id="2487750"/>
    <lineage>
        <taxon>Archaea</taxon>
        <taxon>Methanobacteriati</taxon>
        <taxon>Methanobacteriota</taxon>
        <taxon>Stenosarchaea group</taxon>
        <taxon>Halobacteria</taxon>
        <taxon>Halobacteriales</taxon>
        <taxon>Haloferacaceae</taxon>
        <taxon>Halonotius</taxon>
    </lineage>
</organism>
<keyword evidence="7" id="KW-0520">NAD</keyword>
<evidence type="ECO:0000313" key="14">
    <source>
        <dbReference type="EMBL" id="TQQ83373.1"/>
    </source>
</evidence>
<keyword evidence="8" id="KW-0333">Golgi apparatus</keyword>
<dbReference type="GO" id="GO:0042732">
    <property type="term" value="P:D-xylose metabolic process"/>
    <property type="evidence" value="ECO:0007669"/>
    <property type="project" value="InterPro"/>
</dbReference>
<keyword evidence="4" id="KW-0210">Decarboxylase</keyword>
<dbReference type="EMBL" id="RKLU01000001">
    <property type="protein sequence ID" value="TQQ83373.1"/>
    <property type="molecule type" value="Genomic_DNA"/>
</dbReference>